<evidence type="ECO:0000313" key="3">
    <source>
        <dbReference type="Proteomes" id="UP000823775"/>
    </source>
</evidence>
<evidence type="ECO:0000256" key="1">
    <source>
        <dbReference type="SAM" id="MobiDB-lite"/>
    </source>
</evidence>
<sequence>MVVIFLHLPTARPIIVFPLSKVLLKFVPFDQHPDGTMPLSMSAGRFLIKINTDARPTENCGHTWRPNHSKNDNLKNVIIKTDSSDVDDVERGENVDRPPTP</sequence>
<dbReference type="Proteomes" id="UP000823775">
    <property type="component" value="Unassembled WGS sequence"/>
</dbReference>
<gene>
    <name evidence="2" type="ORF">HAX54_050248</name>
</gene>
<comment type="caution">
    <text evidence="2">The sequence shown here is derived from an EMBL/GenBank/DDBJ whole genome shotgun (WGS) entry which is preliminary data.</text>
</comment>
<dbReference type="EMBL" id="JACEIK010008742">
    <property type="protein sequence ID" value="MCE3051572.1"/>
    <property type="molecule type" value="Genomic_DNA"/>
</dbReference>
<name>A0ABS8WPZ2_DATST</name>
<feature type="region of interest" description="Disordered" evidence="1">
    <location>
        <begin position="58"/>
        <end position="101"/>
    </location>
</feature>
<proteinExistence type="predicted"/>
<accession>A0ABS8WPZ2</accession>
<protein>
    <submittedName>
        <fullName evidence="2">Uncharacterized protein</fullName>
    </submittedName>
</protein>
<evidence type="ECO:0000313" key="2">
    <source>
        <dbReference type="EMBL" id="MCE3051572.1"/>
    </source>
</evidence>
<organism evidence="2 3">
    <name type="scientific">Datura stramonium</name>
    <name type="common">Jimsonweed</name>
    <name type="synonym">Common thornapple</name>
    <dbReference type="NCBI Taxonomy" id="4076"/>
    <lineage>
        <taxon>Eukaryota</taxon>
        <taxon>Viridiplantae</taxon>
        <taxon>Streptophyta</taxon>
        <taxon>Embryophyta</taxon>
        <taxon>Tracheophyta</taxon>
        <taxon>Spermatophyta</taxon>
        <taxon>Magnoliopsida</taxon>
        <taxon>eudicotyledons</taxon>
        <taxon>Gunneridae</taxon>
        <taxon>Pentapetalae</taxon>
        <taxon>asterids</taxon>
        <taxon>lamiids</taxon>
        <taxon>Solanales</taxon>
        <taxon>Solanaceae</taxon>
        <taxon>Solanoideae</taxon>
        <taxon>Datureae</taxon>
        <taxon>Datura</taxon>
    </lineage>
</organism>
<feature type="compositionally biased region" description="Basic and acidic residues" evidence="1">
    <location>
        <begin position="89"/>
        <end position="101"/>
    </location>
</feature>
<reference evidence="2 3" key="1">
    <citation type="journal article" date="2021" name="BMC Genomics">
        <title>Datura genome reveals duplications of psychoactive alkaloid biosynthetic genes and high mutation rate following tissue culture.</title>
        <authorList>
            <person name="Rajewski A."/>
            <person name="Carter-House D."/>
            <person name="Stajich J."/>
            <person name="Litt A."/>
        </authorList>
    </citation>
    <scope>NUCLEOTIDE SEQUENCE [LARGE SCALE GENOMIC DNA]</scope>
    <source>
        <strain evidence="2">AR-01</strain>
    </source>
</reference>
<keyword evidence="3" id="KW-1185">Reference proteome</keyword>